<feature type="transmembrane region" description="Helical" evidence="6">
    <location>
        <begin position="349"/>
        <end position="372"/>
    </location>
</feature>
<accession>A0A9D9I4Q2</accession>
<dbReference type="AlphaFoldDB" id="A0A9D9I4Q2"/>
<dbReference type="Proteomes" id="UP000823597">
    <property type="component" value="Unassembled WGS sequence"/>
</dbReference>
<feature type="transmembrane region" description="Helical" evidence="6">
    <location>
        <begin position="444"/>
        <end position="463"/>
    </location>
</feature>
<dbReference type="GO" id="GO:0005886">
    <property type="term" value="C:plasma membrane"/>
    <property type="evidence" value="ECO:0007669"/>
    <property type="project" value="UniProtKB-SubCell"/>
</dbReference>
<feature type="transmembrane region" description="Helical" evidence="6">
    <location>
        <begin position="256"/>
        <end position="274"/>
    </location>
</feature>
<dbReference type="PANTHER" id="PTHR30250:SF26">
    <property type="entry name" value="PSMA PROTEIN"/>
    <property type="match status" value="1"/>
</dbReference>
<keyword evidence="5 6" id="KW-0472">Membrane</keyword>
<reference evidence="7" key="1">
    <citation type="submission" date="2020-10" db="EMBL/GenBank/DDBJ databases">
        <authorList>
            <person name="Gilroy R."/>
        </authorList>
    </citation>
    <scope>NUCLEOTIDE SEQUENCE</scope>
    <source>
        <strain evidence="7">10037</strain>
    </source>
</reference>
<evidence type="ECO:0000256" key="2">
    <source>
        <dbReference type="ARBA" id="ARBA00022475"/>
    </source>
</evidence>
<evidence type="ECO:0000256" key="6">
    <source>
        <dbReference type="SAM" id="Phobius"/>
    </source>
</evidence>
<feature type="transmembrane region" description="Helical" evidence="6">
    <location>
        <begin position="320"/>
        <end position="343"/>
    </location>
</feature>
<sequence length="511" mass="57561">MTEAKNIGGARELKAGAVLNYAVILLNNLLGLLYMPYMLRMLGQSEYGLYSLVASVIAYLTVLDLGFTNAVIRYTARFRAEGKVREQYEMFGMFILIYSAISLVALVAGGLLYANVEQVFGAKMTAEELLKMKPMLLLLLFNLVVTFPLSVFSSIVIAYEKFIFQKLLVLGRILLSTAVMIVLLKFGYKAMALVVVQTVFNIVQLAANWAFCRRKLKIKVIFGKFRFGFFKEVALYSFWILLNTLMDRIYWSTGQFVLGAVSGTVAIAVFSVAVRLEQMYMSFSTAISSVFLPKVTSMVANGEGDRAISDLFIRTGRIQYCVLALVLTGFIVFGKQFIALWAGPGYESAYAVSLIFFVPMTVPLIQNLGITILQAKGMMRFRSLMYVGVAAFSLVLQIVLSKRYGVEGCAWAIAAGLVLGQIIIMNIYYYKVQRIDIPRFWKEILRMSLAPACLCVIACLVFKDMQLVSVWRLLAAILVYCAVYLPLFWFTAMNRYEKGLVREFFCKIFRR</sequence>
<dbReference type="InterPro" id="IPR002797">
    <property type="entry name" value="Polysacc_synth"/>
</dbReference>
<dbReference type="InterPro" id="IPR050833">
    <property type="entry name" value="Poly_Biosynth_Transport"/>
</dbReference>
<organism evidence="7 8">
    <name type="scientific">Candidatus Merdivivens pullistercoris</name>
    <dbReference type="NCBI Taxonomy" id="2840873"/>
    <lineage>
        <taxon>Bacteria</taxon>
        <taxon>Pseudomonadati</taxon>
        <taxon>Bacteroidota</taxon>
        <taxon>Bacteroidia</taxon>
        <taxon>Bacteroidales</taxon>
        <taxon>Muribaculaceae</taxon>
        <taxon>Muribaculaceae incertae sedis</taxon>
        <taxon>Candidatus Merdivivens</taxon>
    </lineage>
</organism>
<dbReference type="PANTHER" id="PTHR30250">
    <property type="entry name" value="PST FAMILY PREDICTED COLANIC ACID TRANSPORTER"/>
    <property type="match status" value="1"/>
</dbReference>
<protein>
    <submittedName>
        <fullName evidence="7">Oligosaccharide flippase family protein</fullName>
    </submittedName>
</protein>
<feature type="transmembrane region" description="Helical" evidence="6">
    <location>
        <begin position="18"/>
        <end position="37"/>
    </location>
</feature>
<evidence type="ECO:0000256" key="4">
    <source>
        <dbReference type="ARBA" id="ARBA00022989"/>
    </source>
</evidence>
<evidence type="ECO:0000313" key="7">
    <source>
        <dbReference type="EMBL" id="MBO8465204.1"/>
    </source>
</evidence>
<comment type="caution">
    <text evidence="7">The sequence shown here is derived from an EMBL/GenBank/DDBJ whole genome shotgun (WGS) entry which is preliminary data.</text>
</comment>
<evidence type="ECO:0000256" key="1">
    <source>
        <dbReference type="ARBA" id="ARBA00004651"/>
    </source>
</evidence>
<keyword evidence="2" id="KW-1003">Cell membrane</keyword>
<feature type="transmembrane region" description="Helical" evidence="6">
    <location>
        <begin position="166"/>
        <end position="184"/>
    </location>
</feature>
<feature type="transmembrane region" description="Helical" evidence="6">
    <location>
        <begin position="136"/>
        <end position="159"/>
    </location>
</feature>
<feature type="transmembrane region" description="Helical" evidence="6">
    <location>
        <begin position="93"/>
        <end position="116"/>
    </location>
</feature>
<feature type="transmembrane region" description="Helical" evidence="6">
    <location>
        <begin position="384"/>
        <end position="404"/>
    </location>
</feature>
<evidence type="ECO:0000313" key="8">
    <source>
        <dbReference type="Proteomes" id="UP000823597"/>
    </source>
</evidence>
<feature type="transmembrane region" description="Helical" evidence="6">
    <location>
        <begin position="410"/>
        <end position="432"/>
    </location>
</feature>
<feature type="transmembrane region" description="Helical" evidence="6">
    <location>
        <begin position="190"/>
        <end position="212"/>
    </location>
</feature>
<dbReference type="EMBL" id="JADIME010000044">
    <property type="protein sequence ID" value="MBO8465204.1"/>
    <property type="molecule type" value="Genomic_DNA"/>
</dbReference>
<keyword evidence="3 6" id="KW-0812">Transmembrane</keyword>
<keyword evidence="4 6" id="KW-1133">Transmembrane helix</keyword>
<feature type="transmembrane region" description="Helical" evidence="6">
    <location>
        <begin position="469"/>
        <end position="492"/>
    </location>
</feature>
<name>A0A9D9I4Q2_9BACT</name>
<dbReference type="Pfam" id="PF01943">
    <property type="entry name" value="Polysacc_synt"/>
    <property type="match status" value="1"/>
</dbReference>
<comment type="subcellular location">
    <subcellularLocation>
        <location evidence="1">Cell membrane</location>
        <topology evidence="1">Multi-pass membrane protein</topology>
    </subcellularLocation>
</comment>
<evidence type="ECO:0000256" key="3">
    <source>
        <dbReference type="ARBA" id="ARBA00022692"/>
    </source>
</evidence>
<evidence type="ECO:0000256" key="5">
    <source>
        <dbReference type="ARBA" id="ARBA00023136"/>
    </source>
</evidence>
<feature type="transmembrane region" description="Helical" evidence="6">
    <location>
        <begin position="49"/>
        <end position="72"/>
    </location>
</feature>
<proteinExistence type="predicted"/>
<reference evidence="7" key="2">
    <citation type="journal article" date="2021" name="PeerJ">
        <title>Extensive microbial diversity within the chicken gut microbiome revealed by metagenomics and culture.</title>
        <authorList>
            <person name="Gilroy R."/>
            <person name="Ravi A."/>
            <person name="Getino M."/>
            <person name="Pursley I."/>
            <person name="Horton D.L."/>
            <person name="Alikhan N.F."/>
            <person name="Baker D."/>
            <person name="Gharbi K."/>
            <person name="Hall N."/>
            <person name="Watson M."/>
            <person name="Adriaenssens E.M."/>
            <person name="Foster-Nyarko E."/>
            <person name="Jarju S."/>
            <person name="Secka A."/>
            <person name="Antonio M."/>
            <person name="Oren A."/>
            <person name="Chaudhuri R.R."/>
            <person name="La Ragione R."/>
            <person name="Hildebrand F."/>
            <person name="Pallen M.J."/>
        </authorList>
    </citation>
    <scope>NUCLEOTIDE SEQUENCE</scope>
    <source>
        <strain evidence="7">10037</strain>
    </source>
</reference>
<gene>
    <name evidence="7" type="ORF">IAB93_04300</name>
</gene>